<feature type="transmembrane region" description="Helical" evidence="6">
    <location>
        <begin position="170"/>
        <end position="189"/>
    </location>
</feature>
<keyword evidence="3 6" id="KW-0812">Transmembrane</keyword>
<feature type="domain" description="Major facilitator superfamily (MFS) profile" evidence="7">
    <location>
        <begin position="43"/>
        <end position="497"/>
    </location>
</feature>
<feature type="transmembrane region" description="Helical" evidence="6">
    <location>
        <begin position="404"/>
        <end position="424"/>
    </location>
</feature>
<feature type="transmembrane region" description="Helical" evidence="6">
    <location>
        <begin position="344"/>
        <end position="363"/>
    </location>
</feature>
<feature type="transmembrane region" description="Helical" evidence="6">
    <location>
        <begin position="134"/>
        <end position="158"/>
    </location>
</feature>
<feature type="transmembrane region" description="Helical" evidence="6">
    <location>
        <begin position="41"/>
        <end position="59"/>
    </location>
</feature>
<sequence>MTDLEKSSHLPVAVQVENGHVAEHEREMSPAEKRLVRKQDLAITTLMSGCFFFAYFDRGAIGNARIMGFQEDLHLSAQQYFNCLMMFYVGYMVFKFPAFVLIRRFHAPTIYALSIIIFSIASLCTAFAKTYGQVIVLRLILGCGEATVQTSFLFVSLWYRREEMSVRCGYVYGMTPIAGAVTGFISYAVGKYLDGKGPGSFASWQWLFIIEGSPTILWGLIVWALLPQFPDKEVKSKRSLWFKSDKEKRLIVERSMAAQHVMDARVDYAQMWTAVKDPKVWGFSIMTATIAASLAGFGVFLPTFIKEFGFSPLVTQLYTIIPYCCAFISLVAVSRVADHYGQRAIPLAIITCVAIVGFIIIIATPNAVAGIVASCLISAAVYPGVVLCAAWLPSSNAGYTKRATATWITQIAIQTFSIMCTQIYSTPPRFFKGHGVLLGLFVLTLGIIAGLWWLMRNSNLRKDEAARGWAEQGVRNPDEDKTLEDLCDKHPNYRYVW</sequence>
<dbReference type="GO" id="GO:0022857">
    <property type="term" value="F:transmembrane transporter activity"/>
    <property type="evidence" value="ECO:0007669"/>
    <property type="project" value="InterPro"/>
</dbReference>
<feature type="transmembrane region" description="Helical" evidence="6">
    <location>
        <begin position="280"/>
        <end position="305"/>
    </location>
</feature>
<dbReference type="GeneID" id="41975452"/>
<evidence type="ECO:0000256" key="3">
    <source>
        <dbReference type="ARBA" id="ARBA00022692"/>
    </source>
</evidence>
<dbReference type="AlphaFoldDB" id="A0A507AXF8"/>
<feature type="transmembrane region" description="Helical" evidence="6">
    <location>
        <begin position="317"/>
        <end position="337"/>
    </location>
</feature>
<keyword evidence="9" id="KW-1185">Reference proteome</keyword>
<dbReference type="GO" id="GO:0016020">
    <property type="term" value="C:membrane"/>
    <property type="evidence" value="ECO:0007669"/>
    <property type="project" value="UniProtKB-SubCell"/>
</dbReference>
<evidence type="ECO:0000313" key="9">
    <source>
        <dbReference type="Proteomes" id="UP000319257"/>
    </source>
</evidence>
<evidence type="ECO:0000313" key="8">
    <source>
        <dbReference type="EMBL" id="TPX11144.1"/>
    </source>
</evidence>
<dbReference type="InParanoid" id="A0A507AXF8"/>
<dbReference type="Gene3D" id="1.20.1250.20">
    <property type="entry name" value="MFS general substrate transporter like domains"/>
    <property type="match status" value="2"/>
</dbReference>
<dbReference type="Proteomes" id="UP000319257">
    <property type="component" value="Unassembled WGS sequence"/>
</dbReference>
<evidence type="ECO:0000256" key="4">
    <source>
        <dbReference type="ARBA" id="ARBA00022989"/>
    </source>
</evidence>
<gene>
    <name evidence="8" type="ORF">E0L32_008005</name>
</gene>
<dbReference type="PANTHER" id="PTHR43791">
    <property type="entry name" value="PERMEASE-RELATED"/>
    <property type="match status" value="1"/>
</dbReference>
<keyword evidence="5 6" id="KW-0472">Membrane</keyword>
<dbReference type="RefSeq" id="XP_030992855.1">
    <property type="nucleotide sequence ID" value="XM_031142812.1"/>
</dbReference>
<proteinExistence type="predicted"/>
<evidence type="ECO:0000256" key="1">
    <source>
        <dbReference type="ARBA" id="ARBA00004141"/>
    </source>
</evidence>
<dbReference type="InterPro" id="IPR036259">
    <property type="entry name" value="MFS_trans_sf"/>
</dbReference>
<comment type="caution">
    <text evidence="8">The sequence shown here is derived from an EMBL/GenBank/DDBJ whole genome shotgun (WGS) entry which is preliminary data.</text>
</comment>
<comment type="subcellular location">
    <subcellularLocation>
        <location evidence="1">Membrane</location>
        <topology evidence="1">Multi-pass membrane protein</topology>
    </subcellularLocation>
</comment>
<feature type="transmembrane region" description="Helical" evidence="6">
    <location>
        <begin position="369"/>
        <end position="392"/>
    </location>
</feature>
<accession>A0A507AXF8</accession>
<name>A0A507AXF8_9PEZI</name>
<dbReference type="OrthoDB" id="2985014at2759"/>
<dbReference type="SUPFAM" id="SSF103473">
    <property type="entry name" value="MFS general substrate transporter"/>
    <property type="match status" value="1"/>
</dbReference>
<dbReference type="PANTHER" id="PTHR43791:SF36">
    <property type="entry name" value="TRANSPORTER, PUTATIVE (AFU_ORTHOLOGUE AFUA_6G08340)-RELATED"/>
    <property type="match status" value="1"/>
</dbReference>
<dbReference type="EMBL" id="SKBQ01000050">
    <property type="protein sequence ID" value="TPX11144.1"/>
    <property type="molecule type" value="Genomic_DNA"/>
</dbReference>
<evidence type="ECO:0000256" key="2">
    <source>
        <dbReference type="ARBA" id="ARBA00022448"/>
    </source>
</evidence>
<evidence type="ECO:0000259" key="7">
    <source>
        <dbReference type="PROSITE" id="PS50850"/>
    </source>
</evidence>
<evidence type="ECO:0000256" key="6">
    <source>
        <dbReference type="SAM" id="Phobius"/>
    </source>
</evidence>
<feature type="transmembrane region" description="Helical" evidence="6">
    <location>
        <begin position="109"/>
        <end position="128"/>
    </location>
</feature>
<feature type="transmembrane region" description="Helical" evidence="6">
    <location>
        <begin position="436"/>
        <end position="454"/>
    </location>
</feature>
<reference evidence="8 9" key="1">
    <citation type="submission" date="2019-06" db="EMBL/GenBank/DDBJ databases">
        <title>Draft genome sequence of the filamentous fungus Phialemoniopsis curvata isolated from diesel fuel.</title>
        <authorList>
            <person name="Varaljay V.A."/>
            <person name="Lyon W.J."/>
            <person name="Crouch A.L."/>
            <person name="Drake C.E."/>
            <person name="Hollomon J.M."/>
            <person name="Nadeau L.J."/>
            <person name="Nunn H.S."/>
            <person name="Stevenson B.S."/>
            <person name="Bojanowski C.L."/>
            <person name="Crookes-Goodson W.J."/>
        </authorList>
    </citation>
    <scope>NUCLEOTIDE SEQUENCE [LARGE SCALE GENOMIC DNA]</scope>
    <source>
        <strain evidence="8 9">D216</strain>
    </source>
</reference>
<keyword evidence="2" id="KW-0813">Transport</keyword>
<keyword evidence="4 6" id="KW-1133">Transmembrane helix</keyword>
<dbReference type="InterPro" id="IPR020846">
    <property type="entry name" value="MFS_dom"/>
</dbReference>
<evidence type="ECO:0000256" key="5">
    <source>
        <dbReference type="ARBA" id="ARBA00023136"/>
    </source>
</evidence>
<dbReference type="InterPro" id="IPR011701">
    <property type="entry name" value="MFS"/>
</dbReference>
<feature type="transmembrane region" description="Helical" evidence="6">
    <location>
        <begin position="204"/>
        <end position="226"/>
    </location>
</feature>
<feature type="transmembrane region" description="Helical" evidence="6">
    <location>
        <begin position="79"/>
        <end position="102"/>
    </location>
</feature>
<protein>
    <recommendedName>
        <fullName evidence="7">Major facilitator superfamily (MFS) profile domain-containing protein</fullName>
    </recommendedName>
</protein>
<dbReference type="PROSITE" id="PS50850">
    <property type="entry name" value="MFS"/>
    <property type="match status" value="1"/>
</dbReference>
<organism evidence="8 9">
    <name type="scientific">Thyridium curvatum</name>
    <dbReference type="NCBI Taxonomy" id="1093900"/>
    <lineage>
        <taxon>Eukaryota</taxon>
        <taxon>Fungi</taxon>
        <taxon>Dikarya</taxon>
        <taxon>Ascomycota</taxon>
        <taxon>Pezizomycotina</taxon>
        <taxon>Sordariomycetes</taxon>
        <taxon>Sordariomycetidae</taxon>
        <taxon>Thyridiales</taxon>
        <taxon>Thyridiaceae</taxon>
        <taxon>Thyridium</taxon>
    </lineage>
</organism>
<dbReference type="Pfam" id="PF07690">
    <property type="entry name" value="MFS_1"/>
    <property type="match status" value="1"/>
</dbReference>